<dbReference type="SUPFAM" id="SSF54518">
    <property type="entry name" value="Tubby C-terminal domain-like"/>
    <property type="match status" value="1"/>
</dbReference>
<dbReference type="InterPro" id="IPR025659">
    <property type="entry name" value="Tubby-like_C"/>
</dbReference>
<reference evidence="1 2" key="1">
    <citation type="journal article" date="2014" name="J. Biotechnol.">
        <title>Complete genome sequence of the actinobacterium Actinoplanes friuliensis HAG 010964, producer of the lipopeptide antibiotic friulimycin.</title>
        <authorList>
            <person name="Ruckert C."/>
            <person name="Szczepanowski R."/>
            <person name="Albersmeier A."/>
            <person name="Goesmann A."/>
            <person name="Fischer N."/>
            <person name="Steinkamper A."/>
            <person name="Puhler A."/>
            <person name="Biener R."/>
            <person name="Schwartz D."/>
            <person name="Kalinowski J."/>
        </authorList>
    </citation>
    <scope>NUCLEOTIDE SEQUENCE [LARGE SCALE GENOMIC DNA]</scope>
    <source>
        <strain evidence="1 2">DSM 7358</strain>
    </source>
</reference>
<organism evidence="1 2">
    <name type="scientific">Actinoplanes friuliensis DSM 7358</name>
    <dbReference type="NCBI Taxonomy" id="1246995"/>
    <lineage>
        <taxon>Bacteria</taxon>
        <taxon>Bacillati</taxon>
        <taxon>Actinomycetota</taxon>
        <taxon>Actinomycetes</taxon>
        <taxon>Micromonosporales</taxon>
        <taxon>Micromonosporaceae</taxon>
        <taxon>Actinoplanes</taxon>
    </lineage>
</organism>
<dbReference type="Proteomes" id="UP000017746">
    <property type="component" value="Chromosome"/>
</dbReference>
<gene>
    <name evidence="1" type="ORF">AFR_34520</name>
</gene>
<evidence type="ECO:0000313" key="2">
    <source>
        <dbReference type="Proteomes" id="UP000017746"/>
    </source>
</evidence>
<dbReference type="RefSeq" id="WP_023561499.1">
    <property type="nucleotide sequence ID" value="NC_022657.1"/>
</dbReference>
<dbReference type="KEGG" id="afs:AFR_34520"/>
<sequence>MHEPFTGVLLLPSSSAFGTTTEVTLTDGTLVAVIHRQTWTMRAKFEIFAADDTTLLATGQARGFWGNSYEVLGPQSEFILEYAFSGWSGPKKGTVTLSNGRELTTEGNWSQRDFTVSDTSGTPVAGLVTTSSAWTLRGDSLAFEIHTPVLTMLQAISLAQTVRTAVDASRQAAT</sequence>
<keyword evidence="2" id="KW-1185">Reference proteome</keyword>
<name>U5W823_9ACTN</name>
<dbReference type="Pfam" id="PF04525">
    <property type="entry name" value="LOR"/>
    <property type="match status" value="1"/>
</dbReference>
<evidence type="ECO:0000313" key="1">
    <source>
        <dbReference type="EMBL" id="AGZ45162.1"/>
    </source>
</evidence>
<proteinExistence type="predicted"/>
<accession>U5W823</accession>
<dbReference type="OrthoDB" id="3384631at2"/>
<dbReference type="HOGENOM" id="CLU_1536828_0_0_11"/>
<dbReference type="eggNOG" id="ENOG5032P9F">
    <property type="taxonomic scope" value="Bacteria"/>
</dbReference>
<dbReference type="InterPro" id="IPR007612">
    <property type="entry name" value="LOR"/>
</dbReference>
<protein>
    <submittedName>
        <fullName evidence="1">Uncharacterized protein</fullName>
    </submittedName>
</protein>
<dbReference type="EMBL" id="CP006272">
    <property type="protein sequence ID" value="AGZ45162.1"/>
    <property type="molecule type" value="Genomic_DNA"/>
</dbReference>
<dbReference type="AlphaFoldDB" id="U5W823"/>
<dbReference type="PATRIC" id="fig|1246995.3.peg.6983"/>